<dbReference type="GO" id="GO:0005125">
    <property type="term" value="F:cytokine activity"/>
    <property type="evidence" value="ECO:0007669"/>
    <property type="project" value="InterPro"/>
</dbReference>
<name>A0AAA9TXT8_BOVIN</name>
<evidence type="ECO:0008006" key="9">
    <source>
        <dbReference type="Google" id="ProtNLM"/>
    </source>
</evidence>
<dbReference type="AlphaFoldDB" id="A0AAA9TXT8"/>
<organism evidence="7 8">
    <name type="scientific">Bos taurus</name>
    <name type="common">Bovine</name>
    <dbReference type="NCBI Taxonomy" id="9913"/>
    <lineage>
        <taxon>Eukaryota</taxon>
        <taxon>Metazoa</taxon>
        <taxon>Chordata</taxon>
        <taxon>Craniata</taxon>
        <taxon>Vertebrata</taxon>
        <taxon>Euteleostomi</taxon>
        <taxon>Mammalia</taxon>
        <taxon>Eutheria</taxon>
        <taxon>Laurasiatheria</taxon>
        <taxon>Artiodactyla</taxon>
        <taxon>Ruminantia</taxon>
        <taxon>Pecora</taxon>
        <taxon>Bovidae</taxon>
        <taxon>Bovinae</taxon>
        <taxon>Bos</taxon>
    </lineage>
</organism>
<accession>A0AAA9TXT8</accession>
<dbReference type="Gene3D" id="2.10.90.10">
    <property type="entry name" value="Cystine-knot cytokines"/>
    <property type="match status" value="1"/>
</dbReference>
<evidence type="ECO:0000256" key="1">
    <source>
        <dbReference type="ARBA" id="ARBA00004613"/>
    </source>
</evidence>
<gene>
    <name evidence="7" type="primary">IL17D</name>
</gene>
<dbReference type="GO" id="GO:0005576">
    <property type="term" value="C:extracellular region"/>
    <property type="evidence" value="ECO:0007669"/>
    <property type="project" value="UniProtKB-SubCell"/>
</dbReference>
<reference evidence="7" key="1">
    <citation type="submission" date="2018-03" db="EMBL/GenBank/DDBJ databases">
        <title>ARS-UCD1.2.</title>
        <authorList>
            <person name="Rosen B.D."/>
            <person name="Bickhart D.M."/>
            <person name="Koren S."/>
            <person name="Schnabel R.D."/>
            <person name="Hall R."/>
            <person name="Zimin A."/>
            <person name="Dreischer C."/>
            <person name="Schultheiss S."/>
            <person name="Schroeder S.G."/>
            <person name="Elsik C.G."/>
            <person name="Couldrey C."/>
            <person name="Liu G.E."/>
            <person name="Van Tassell C.P."/>
            <person name="Phillippy A.M."/>
            <person name="Smith T.P.L."/>
            <person name="Medrano J.F."/>
        </authorList>
    </citation>
    <scope>NUCLEOTIDE SEQUENCE [LARGE SCALE GENOMIC DNA]</scope>
    <source>
        <strain evidence="7">Hereford</strain>
    </source>
</reference>
<evidence type="ECO:0000256" key="6">
    <source>
        <dbReference type="SAM" id="SignalP"/>
    </source>
</evidence>
<dbReference type="SUPFAM" id="SSF57501">
    <property type="entry name" value="Cystine-knot cytokines"/>
    <property type="match status" value="1"/>
</dbReference>
<feature type="region of interest" description="Disordered" evidence="5">
    <location>
        <begin position="72"/>
        <end position="92"/>
    </location>
</feature>
<feature type="chain" id="PRO_5042055825" description="Interleukin 17D" evidence="6">
    <location>
        <begin position="25"/>
        <end position="238"/>
    </location>
</feature>
<evidence type="ECO:0000256" key="4">
    <source>
        <dbReference type="ARBA" id="ARBA00022729"/>
    </source>
</evidence>
<reference evidence="7" key="2">
    <citation type="submission" date="2025-08" db="UniProtKB">
        <authorList>
            <consortium name="Ensembl"/>
        </authorList>
    </citation>
    <scope>IDENTIFICATION</scope>
    <source>
        <strain evidence="7">Hereford</strain>
    </source>
</reference>
<evidence type="ECO:0000256" key="3">
    <source>
        <dbReference type="ARBA" id="ARBA00022525"/>
    </source>
</evidence>
<comment type="similarity">
    <text evidence="2">Belongs to the IL-17 family.</text>
</comment>
<keyword evidence="3" id="KW-0964">Secreted</keyword>
<keyword evidence="4 6" id="KW-0732">Signal</keyword>
<evidence type="ECO:0000313" key="8">
    <source>
        <dbReference type="Proteomes" id="UP000009136"/>
    </source>
</evidence>
<feature type="signal peptide" evidence="6">
    <location>
        <begin position="1"/>
        <end position="24"/>
    </location>
</feature>
<keyword evidence="8" id="KW-1185">Reference proteome</keyword>
<evidence type="ECO:0000313" key="7">
    <source>
        <dbReference type="Ensembl" id="ENSBTAP00000102303.1"/>
    </source>
</evidence>
<evidence type="ECO:0000256" key="2">
    <source>
        <dbReference type="ARBA" id="ARBA00007236"/>
    </source>
</evidence>
<dbReference type="Pfam" id="PF06083">
    <property type="entry name" value="IL17"/>
    <property type="match status" value="1"/>
</dbReference>
<protein>
    <recommendedName>
        <fullName evidence="9">Interleukin 17D</fullName>
    </recommendedName>
</protein>
<dbReference type="Ensembl" id="ENSBTAT00000116848.1">
    <property type="protein sequence ID" value="ENSBTAP00000102303.1"/>
    <property type="gene ID" value="ENSBTAG00000060597.1"/>
</dbReference>
<reference evidence="7" key="3">
    <citation type="submission" date="2025-09" db="UniProtKB">
        <authorList>
            <consortium name="Ensembl"/>
        </authorList>
    </citation>
    <scope>IDENTIFICATION</scope>
    <source>
        <strain evidence="7">Hereford</strain>
    </source>
</reference>
<sequence length="238" mass="25621">MLGPPVWALVAGVLLALSPGRAGGAPKAGRRPARARGCADRPEELLEQLYGRLAAGVLGAFHHTLQLGPREQARNASCPAGGRPADRRFRPPTNLRSVSPWAYRALYRRPVRVLQMFSGCLCPSRDSWTLDLSNASSESSSRGRRISYDPGRFPRYLPEAYCLCRGCLTGPRGEEDVRLRSAPVLVPAVVLRRTPGCAGGRAVYVEEYVTVPVGCTCVPGPDKDADAANSSLDKSARP</sequence>
<evidence type="ECO:0000256" key="5">
    <source>
        <dbReference type="SAM" id="MobiDB-lite"/>
    </source>
</evidence>
<dbReference type="GeneTree" id="ENSGT00940000161739"/>
<proteinExistence type="inferred from homology"/>
<comment type="subcellular location">
    <subcellularLocation>
        <location evidence="1">Secreted</location>
    </subcellularLocation>
</comment>
<dbReference type="Proteomes" id="UP000009136">
    <property type="component" value="Chromosome 12"/>
</dbReference>
<dbReference type="InterPro" id="IPR010345">
    <property type="entry name" value="IL-17_fam"/>
</dbReference>
<dbReference type="InterPro" id="IPR029034">
    <property type="entry name" value="Cystine-knot_cytokine"/>
</dbReference>